<keyword evidence="3" id="KW-0378">Hydrolase</keyword>
<dbReference type="InterPro" id="IPR038763">
    <property type="entry name" value="DHH_sf"/>
</dbReference>
<keyword evidence="4" id="KW-1185">Reference proteome</keyword>
<dbReference type="SUPFAM" id="SSF64182">
    <property type="entry name" value="DHH phosphoesterases"/>
    <property type="match status" value="1"/>
</dbReference>
<protein>
    <submittedName>
        <fullName evidence="3">Bifunctional oligoribonuclease/PAP phosphatase NrnA</fullName>
        <ecNumber evidence="3">3.1.3.7</ecNumber>
    </submittedName>
</protein>
<dbReference type="PANTHER" id="PTHR47618:SF1">
    <property type="entry name" value="BIFUNCTIONAL OLIGORIBONUCLEASE AND PAP PHOSPHATASE NRNA"/>
    <property type="match status" value="1"/>
</dbReference>
<dbReference type="GO" id="GO:0008441">
    <property type="term" value="F:3'(2'),5'-bisphosphate nucleotidase activity"/>
    <property type="evidence" value="ECO:0007669"/>
    <property type="project" value="UniProtKB-EC"/>
</dbReference>
<dbReference type="InterPro" id="IPR001667">
    <property type="entry name" value="DDH_dom"/>
</dbReference>
<evidence type="ECO:0000313" key="3">
    <source>
        <dbReference type="EMBL" id="MEI4272713.1"/>
    </source>
</evidence>
<dbReference type="Pfam" id="PF02272">
    <property type="entry name" value="DHHA1"/>
    <property type="match status" value="1"/>
</dbReference>
<name>A0ABU8DVR5_9ACTN</name>
<evidence type="ECO:0000259" key="1">
    <source>
        <dbReference type="Pfam" id="PF01368"/>
    </source>
</evidence>
<gene>
    <name evidence="3" type="ORF">TEK04_13360</name>
</gene>
<dbReference type="EMBL" id="JBAPLU010000013">
    <property type="protein sequence ID" value="MEI4272713.1"/>
    <property type="molecule type" value="Genomic_DNA"/>
</dbReference>
<sequence length="332" mass="33306">MGALPAAVAVLARAADAGASVLLSAHVQPDADALGSTLALAEGLRRRGARVTATFPGPFVLPASLAWLPGADALVPAGDVPADPDLVVGLDAADLRRLGELGPVLLAAPQSLVVDHHASNPGFGAVQLVDPEAAATVALVADLLDGLGVELDAGLATLLYAGLAADTGSFRFGNTSPATHALAARLLATGIDHARISQRLFDTAPFGWLALLGTAAGRATLERDVGAGLVWTWATVGEADDHGLAGDHLEALVDVVRSAQEADVACVLKGAADGSWNVSLRSRGGTDVSAVAIALGGGGHRMAAGFTSHLDRDGTLAAIRRCLRAGAAPEQG</sequence>
<feature type="domain" description="DDH" evidence="1">
    <location>
        <begin position="21"/>
        <end position="162"/>
    </location>
</feature>
<organism evidence="3 4">
    <name type="scientific">Klenkia sesuvii</name>
    <dbReference type="NCBI Taxonomy" id="3103137"/>
    <lineage>
        <taxon>Bacteria</taxon>
        <taxon>Bacillati</taxon>
        <taxon>Actinomycetota</taxon>
        <taxon>Actinomycetes</taxon>
        <taxon>Geodermatophilales</taxon>
        <taxon>Geodermatophilaceae</taxon>
        <taxon>Klenkia</taxon>
    </lineage>
</organism>
<dbReference type="Pfam" id="PF01368">
    <property type="entry name" value="DHH"/>
    <property type="match status" value="1"/>
</dbReference>
<evidence type="ECO:0000313" key="4">
    <source>
        <dbReference type="Proteomes" id="UP001361570"/>
    </source>
</evidence>
<evidence type="ECO:0000259" key="2">
    <source>
        <dbReference type="Pfam" id="PF02272"/>
    </source>
</evidence>
<comment type="caution">
    <text evidence="3">The sequence shown here is derived from an EMBL/GenBank/DDBJ whole genome shotgun (WGS) entry which is preliminary data.</text>
</comment>
<dbReference type="Proteomes" id="UP001361570">
    <property type="component" value="Unassembled WGS sequence"/>
</dbReference>
<dbReference type="EC" id="3.1.3.7" evidence="3"/>
<dbReference type="PANTHER" id="PTHR47618">
    <property type="entry name" value="BIFUNCTIONAL OLIGORIBONUCLEASE AND PAP PHOSPHATASE NRNA"/>
    <property type="match status" value="1"/>
</dbReference>
<accession>A0ABU8DVR5</accession>
<proteinExistence type="predicted"/>
<dbReference type="Gene3D" id="3.90.1640.10">
    <property type="entry name" value="inorganic pyrophosphatase (n-terminal core)"/>
    <property type="match status" value="1"/>
</dbReference>
<reference evidence="3 4" key="1">
    <citation type="submission" date="2024-03" db="EMBL/GenBank/DDBJ databases">
        <title>Draft genome sequence of Klenkia sp. LSe6-5.</title>
        <authorList>
            <person name="Duangmal K."/>
            <person name="Chantavorakit T."/>
        </authorList>
    </citation>
    <scope>NUCLEOTIDE SEQUENCE [LARGE SCALE GENOMIC DNA]</scope>
    <source>
        <strain evidence="3 4">LSe6-5</strain>
    </source>
</reference>
<dbReference type="Gene3D" id="3.10.310.30">
    <property type="match status" value="1"/>
</dbReference>
<dbReference type="InterPro" id="IPR051319">
    <property type="entry name" value="Oligoribo/pAp-PDE_c-di-AMP_PDE"/>
</dbReference>
<dbReference type="InterPro" id="IPR003156">
    <property type="entry name" value="DHHA1_dom"/>
</dbReference>
<feature type="domain" description="DHHA1" evidence="2">
    <location>
        <begin position="241"/>
        <end position="312"/>
    </location>
</feature>